<dbReference type="Gene3D" id="3.90.70.80">
    <property type="match status" value="1"/>
</dbReference>
<protein>
    <recommendedName>
        <fullName evidence="3">OTU domain-containing protein</fullName>
    </recommendedName>
</protein>
<evidence type="ECO:0008006" key="3">
    <source>
        <dbReference type="Google" id="ProtNLM"/>
    </source>
</evidence>
<dbReference type="EMBL" id="CP051685">
    <property type="protein sequence ID" value="QJE01795.1"/>
    <property type="molecule type" value="Genomic_DNA"/>
</dbReference>
<name>A0A7Z2ZU03_9BURK</name>
<accession>A0A7Z2ZU03</accession>
<evidence type="ECO:0000313" key="2">
    <source>
        <dbReference type="Proteomes" id="UP000502415"/>
    </source>
</evidence>
<dbReference type="Proteomes" id="UP000502415">
    <property type="component" value="Chromosome"/>
</dbReference>
<dbReference type="RefSeq" id="WP_170203854.1">
    <property type="nucleotide sequence ID" value="NZ_CP051685.1"/>
</dbReference>
<reference evidence="1 2" key="1">
    <citation type="submission" date="2020-04" db="EMBL/GenBank/DDBJ databases">
        <title>Genome sequencing of novel species.</title>
        <authorList>
            <person name="Heo J."/>
            <person name="Kim S.-J."/>
            <person name="Kim J.-S."/>
            <person name="Hong S.-B."/>
            <person name="Kwon S.-W."/>
        </authorList>
    </citation>
    <scope>NUCLEOTIDE SEQUENCE [LARGE SCALE GENOMIC DNA]</scope>
    <source>
        <strain evidence="1 2">GN2-R2</strain>
    </source>
</reference>
<proteinExistence type="predicted"/>
<keyword evidence="2" id="KW-1185">Reference proteome</keyword>
<organism evidence="1 2">
    <name type="scientific">Massilia forsythiae</name>
    <dbReference type="NCBI Taxonomy" id="2728020"/>
    <lineage>
        <taxon>Bacteria</taxon>
        <taxon>Pseudomonadati</taxon>
        <taxon>Pseudomonadota</taxon>
        <taxon>Betaproteobacteria</taxon>
        <taxon>Burkholderiales</taxon>
        <taxon>Oxalobacteraceae</taxon>
        <taxon>Telluria group</taxon>
        <taxon>Massilia</taxon>
    </lineage>
</organism>
<dbReference type="AlphaFoldDB" id="A0A7Z2ZU03"/>
<sequence length="106" mass="12370">MTIRERICDEYGRYPVFCLRQKITPDYIAEMRQYAKSSSQLSRWGSDAEIMMFCRVYNARVTVFSPTYPAPGYSLVFENDQGLAPAYDIALVHRHGNHWRYLKPPG</sequence>
<gene>
    <name evidence="1" type="ORF">HH212_18630</name>
</gene>
<dbReference type="KEGG" id="mfy:HH212_18630"/>
<dbReference type="CDD" id="cd22744">
    <property type="entry name" value="OTU"/>
    <property type="match status" value="1"/>
</dbReference>
<evidence type="ECO:0000313" key="1">
    <source>
        <dbReference type="EMBL" id="QJE01795.1"/>
    </source>
</evidence>